<keyword evidence="2" id="KW-1185">Reference proteome</keyword>
<accession>A0A2T5GNW3</accession>
<evidence type="ECO:0000313" key="2">
    <source>
        <dbReference type="Proteomes" id="UP000244189"/>
    </source>
</evidence>
<proteinExistence type="predicted"/>
<dbReference type="Proteomes" id="UP000244189">
    <property type="component" value="Unassembled WGS sequence"/>
</dbReference>
<dbReference type="RefSeq" id="WP_107957238.1">
    <property type="nucleotide sequence ID" value="NZ_QAOG01000002.1"/>
</dbReference>
<comment type="caution">
    <text evidence="1">The sequence shown here is derived from an EMBL/GenBank/DDBJ whole genome shotgun (WGS) entry which is preliminary data.</text>
</comment>
<organism evidence="1 2">
    <name type="scientific">Sphingomonas aurantiaca</name>
    <dbReference type="NCBI Taxonomy" id="185949"/>
    <lineage>
        <taxon>Bacteria</taxon>
        <taxon>Pseudomonadati</taxon>
        <taxon>Pseudomonadota</taxon>
        <taxon>Alphaproteobacteria</taxon>
        <taxon>Sphingomonadales</taxon>
        <taxon>Sphingomonadaceae</taxon>
        <taxon>Sphingomonas</taxon>
    </lineage>
</organism>
<dbReference type="EMBL" id="QAOG01000002">
    <property type="protein sequence ID" value="PTQ61016.1"/>
    <property type="molecule type" value="Genomic_DNA"/>
</dbReference>
<sequence length="170" mass="18576">MTQNTTLADIATEIETLDAQLLKIKDLVELIGQPAILKADEVAKALADAKDRFADALANQGEVEREERLKAFTDIRIVATPGHNLMNTAFTIYYTRKAWDNDAKESLPKVFECKGFAGLDDAAYEYLVTVKPHAIPAEIMKLAPGNAQEAFGLYFVGKQRGYVKGAAVAA</sequence>
<protein>
    <submittedName>
        <fullName evidence="1">Uncharacterized protein</fullName>
    </submittedName>
</protein>
<dbReference type="AlphaFoldDB" id="A0A2T5GNW3"/>
<reference evidence="1 2" key="1">
    <citation type="submission" date="2018-04" db="EMBL/GenBank/DDBJ databases">
        <title>Genomic Encyclopedia of Type Strains, Phase III (KMG-III): the genomes of soil and plant-associated and newly described type strains.</title>
        <authorList>
            <person name="Whitman W."/>
        </authorList>
    </citation>
    <scope>NUCLEOTIDE SEQUENCE [LARGE SCALE GENOMIC DNA]</scope>
    <source>
        <strain evidence="1 2">MA101b</strain>
    </source>
</reference>
<evidence type="ECO:0000313" key="1">
    <source>
        <dbReference type="EMBL" id="PTQ61016.1"/>
    </source>
</evidence>
<gene>
    <name evidence="1" type="ORF">C8J26_1334</name>
</gene>
<name>A0A2T5GNW3_9SPHN</name>